<evidence type="ECO:0000313" key="2">
    <source>
        <dbReference type="EMBL" id="PFH45849.1"/>
    </source>
</evidence>
<dbReference type="Proteomes" id="UP000242287">
    <property type="component" value="Unassembled WGS sequence"/>
</dbReference>
<feature type="region of interest" description="Disordered" evidence="1">
    <location>
        <begin position="135"/>
        <end position="176"/>
    </location>
</feature>
<sequence length="281" mass="32107">MLLLLSSRQTEVRKHREELYWAAADICAHQDKELSQLQSISSLTDINKKQELKTTHRLCIKQEYQSLANVADKQEVAKKKDAFEDYLTTKDFNYYVQHAKDQLTNLAIPNTKKTTLKTILWDAEAVKWQLKHRINDNGSVLPDSPPPSPDPRAKMKSKKENNKRVAEMTRKGNTPNTRHLQKLLNEMNADNGQKIMREIHKISNKDKIQSANQQLVKPPTDKPSYAQKTTVKTQKDPRKDGAGGWKMVGSNNKISRLTILPPPPNVFKFFVTDDVNTLPAV</sequence>
<organism evidence="2 3">
    <name type="scientific">Amanita thiersii Skay4041</name>
    <dbReference type="NCBI Taxonomy" id="703135"/>
    <lineage>
        <taxon>Eukaryota</taxon>
        <taxon>Fungi</taxon>
        <taxon>Dikarya</taxon>
        <taxon>Basidiomycota</taxon>
        <taxon>Agaricomycotina</taxon>
        <taxon>Agaricomycetes</taxon>
        <taxon>Agaricomycetidae</taxon>
        <taxon>Agaricales</taxon>
        <taxon>Pluteineae</taxon>
        <taxon>Amanitaceae</taxon>
        <taxon>Amanita</taxon>
    </lineage>
</organism>
<dbReference type="AlphaFoldDB" id="A0A2A9N789"/>
<dbReference type="EMBL" id="KZ302279">
    <property type="protein sequence ID" value="PFH45849.1"/>
    <property type="molecule type" value="Genomic_DNA"/>
</dbReference>
<protein>
    <submittedName>
        <fullName evidence="2">Uncharacterized protein</fullName>
    </submittedName>
</protein>
<evidence type="ECO:0000313" key="3">
    <source>
        <dbReference type="Proteomes" id="UP000242287"/>
    </source>
</evidence>
<name>A0A2A9N789_9AGAR</name>
<feature type="compositionally biased region" description="Basic and acidic residues" evidence="1">
    <location>
        <begin position="158"/>
        <end position="170"/>
    </location>
</feature>
<feature type="region of interest" description="Disordered" evidence="1">
    <location>
        <begin position="215"/>
        <end position="247"/>
    </location>
</feature>
<gene>
    <name evidence="2" type="ORF">AMATHDRAFT_8575</name>
</gene>
<evidence type="ECO:0000256" key="1">
    <source>
        <dbReference type="SAM" id="MobiDB-lite"/>
    </source>
</evidence>
<keyword evidence="3" id="KW-1185">Reference proteome</keyword>
<accession>A0A2A9N789</accession>
<proteinExistence type="predicted"/>
<reference evidence="2" key="1">
    <citation type="submission" date="2014-02" db="EMBL/GenBank/DDBJ databases">
        <title>Transposable element dynamics among asymbiotic and ectomycorrhizal Amanita fungi.</title>
        <authorList>
            <consortium name="DOE Joint Genome Institute"/>
            <person name="Hess J."/>
            <person name="Skrede I."/>
            <person name="Wolfe B."/>
            <person name="LaButti K."/>
            <person name="Ohm R.A."/>
            <person name="Grigoriev I.V."/>
            <person name="Pringle A."/>
        </authorList>
    </citation>
    <scope>NUCLEOTIDE SEQUENCE [LARGE SCALE GENOMIC DNA]</scope>
    <source>
        <strain evidence="2">SKay4041</strain>
    </source>
</reference>